<organism evidence="1 2">
    <name type="scientific">Paramagnetospirillum kuznetsovii</name>
    <dbReference type="NCBI Taxonomy" id="2053833"/>
    <lineage>
        <taxon>Bacteria</taxon>
        <taxon>Pseudomonadati</taxon>
        <taxon>Pseudomonadota</taxon>
        <taxon>Alphaproteobacteria</taxon>
        <taxon>Rhodospirillales</taxon>
        <taxon>Magnetospirillaceae</taxon>
        <taxon>Paramagnetospirillum</taxon>
    </lineage>
</organism>
<comment type="caution">
    <text evidence="1">The sequence shown here is derived from an EMBL/GenBank/DDBJ whole genome shotgun (WGS) entry which is preliminary data.</text>
</comment>
<dbReference type="Proteomes" id="UP000251075">
    <property type="component" value="Unassembled WGS sequence"/>
</dbReference>
<accession>A0A364NV29</accession>
<proteinExistence type="predicted"/>
<gene>
    <name evidence="1" type="ORF">CU669_16030</name>
</gene>
<sequence>MKPGPVPIWKRLLKALRRQGLPMLLAPPALVAIAFDAWDFASLWVDHDHTVEETALQSQGVAREIGRSITSALQAIEVEATDHLTPLSNQYLEKKIRMPQLLAGYGLARQRLPQLASIHLYKADGRLADPPQLSRRMPPDISAIALFKAHRDGVVEQSVRVDSLEDLVSDQMSVKWQLVLAQSVRNAEGEFMGLMIASVDTEYFFSVIAEIRLAPGTAIRIFDSDGRLLLNHPRDFTQVGRNYSSRWTFQDWTQSKVELLGTVPDPTDNSPEIGVFRKVERYPILVSVGVAEDLALAEWWRELAILLVAILTFVAASLWSARRPLAAWVLHQEHHTDDPSGFRDGDGI</sequence>
<dbReference type="EMBL" id="PGTO01000015">
    <property type="protein sequence ID" value="RAU20934.1"/>
    <property type="molecule type" value="Genomic_DNA"/>
</dbReference>
<protein>
    <submittedName>
        <fullName evidence="1">Uncharacterized protein</fullName>
    </submittedName>
</protein>
<evidence type="ECO:0000313" key="2">
    <source>
        <dbReference type="Proteomes" id="UP000251075"/>
    </source>
</evidence>
<dbReference type="Gene3D" id="3.30.450.20">
    <property type="entry name" value="PAS domain"/>
    <property type="match status" value="2"/>
</dbReference>
<name>A0A364NV29_9PROT</name>
<reference evidence="1 2" key="1">
    <citation type="submission" date="2017-11" db="EMBL/GenBank/DDBJ databases">
        <title>Draft genome sequence of magnetotactic bacterium Magnetospirillum kuznetsovii LBB-42.</title>
        <authorList>
            <person name="Grouzdev D.S."/>
            <person name="Rysina M.S."/>
            <person name="Baslerov R.V."/>
            <person name="Koziaeva V."/>
        </authorList>
    </citation>
    <scope>NUCLEOTIDE SEQUENCE [LARGE SCALE GENOMIC DNA]</scope>
    <source>
        <strain evidence="1 2">LBB-42</strain>
    </source>
</reference>
<dbReference type="AlphaFoldDB" id="A0A364NV29"/>
<dbReference type="CDD" id="cd12915">
    <property type="entry name" value="PDC2_DGC_like"/>
    <property type="match status" value="1"/>
</dbReference>
<keyword evidence="2" id="KW-1185">Reference proteome</keyword>
<evidence type="ECO:0000313" key="1">
    <source>
        <dbReference type="EMBL" id="RAU20934.1"/>
    </source>
</evidence>